<evidence type="ECO:0000256" key="5">
    <source>
        <dbReference type="ARBA" id="ARBA00022777"/>
    </source>
</evidence>
<dbReference type="InterPro" id="IPR000719">
    <property type="entry name" value="Prot_kinase_dom"/>
</dbReference>
<sequence>MSESDHSDTASDHRDDGFECDWIIENPTMYRPGGFHPVAIGDELHDGRYRVIHCLSHGAYGTVWMALDHRPVSTAGTRFRYVAVKIGTARYNTTEATIIRQLHNRPMSEFRDSLSPFCSLNLADQEAQHDVRGLIITMLDEFDIHGPNGAHHCLVTELLGPSVGAVRDRTDIGGWGVLPPSIARPVAVQCAEAVVLLHSQGIVHADLHTGNMLFALTVDIHEWSVDEPWAAAGEHRHLPGTPRSVAAPELLLNLSTKVTKAIDVCALGCVIFELVSEGHPFCQGPGPLADYMAAIMLALGGENNVPEAFREAFRASGAMRSADSPWRDDRNWNQKFAILREITENPLSKEDEQLLWKVIASAFVIEPGDRASAAEMLASLRQAWPALSNRRTA</sequence>
<evidence type="ECO:0000256" key="7">
    <source>
        <dbReference type="ARBA" id="ARBA00047899"/>
    </source>
</evidence>
<protein>
    <recommendedName>
        <fullName evidence="1">non-specific serine/threonine protein kinase</fullName>
        <ecNumber evidence="1">2.7.11.1</ecNumber>
    </recommendedName>
</protein>
<comment type="catalytic activity">
    <reaction evidence="7">
        <text>L-threonyl-[protein] + ATP = O-phospho-L-threonyl-[protein] + ADP + H(+)</text>
        <dbReference type="Rhea" id="RHEA:46608"/>
        <dbReference type="Rhea" id="RHEA-COMP:11060"/>
        <dbReference type="Rhea" id="RHEA-COMP:11605"/>
        <dbReference type="ChEBI" id="CHEBI:15378"/>
        <dbReference type="ChEBI" id="CHEBI:30013"/>
        <dbReference type="ChEBI" id="CHEBI:30616"/>
        <dbReference type="ChEBI" id="CHEBI:61977"/>
        <dbReference type="ChEBI" id="CHEBI:456216"/>
        <dbReference type="EC" id="2.7.11.1"/>
    </reaction>
</comment>
<dbReference type="PANTHER" id="PTHR47634">
    <property type="entry name" value="PROTEIN KINASE DOMAIN-CONTAINING PROTEIN-RELATED"/>
    <property type="match status" value="1"/>
</dbReference>
<dbReference type="Gene3D" id="1.10.510.10">
    <property type="entry name" value="Transferase(Phosphotransferase) domain 1"/>
    <property type="match status" value="1"/>
</dbReference>
<evidence type="ECO:0000256" key="3">
    <source>
        <dbReference type="ARBA" id="ARBA00022679"/>
    </source>
</evidence>
<dbReference type="AlphaFoldDB" id="A0A5J5EZ09"/>
<proteinExistence type="predicted"/>
<evidence type="ECO:0000259" key="9">
    <source>
        <dbReference type="PROSITE" id="PS50011"/>
    </source>
</evidence>
<evidence type="ECO:0000313" key="10">
    <source>
        <dbReference type="EMBL" id="KAA8906892.1"/>
    </source>
</evidence>
<dbReference type="Gene3D" id="3.30.200.20">
    <property type="entry name" value="Phosphorylase Kinase, domain 1"/>
    <property type="match status" value="1"/>
</dbReference>
<comment type="catalytic activity">
    <reaction evidence="8">
        <text>L-seryl-[protein] + ATP = O-phospho-L-seryl-[protein] + ADP + H(+)</text>
        <dbReference type="Rhea" id="RHEA:17989"/>
        <dbReference type="Rhea" id="RHEA-COMP:9863"/>
        <dbReference type="Rhea" id="RHEA-COMP:11604"/>
        <dbReference type="ChEBI" id="CHEBI:15378"/>
        <dbReference type="ChEBI" id="CHEBI:29999"/>
        <dbReference type="ChEBI" id="CHEBI:30616"/>
        <dbReference type="ChEBI" id="CHEBI:83421"/>
        <dbReference type="ChEBI" id="CHEBI:456216"/>
        <dbReference type="EC" id="2.7.11.1"/>
    </reaction>
</comment>
<dbReference type="InterPro" id="IPR051334">
    <property type="entry name" value="SRPK"/>
</dbReference>
<name>A0A5J5EZ09_9PEZI</name>
<keyword evidence="4" id="KW-0547">Nucleotide-binding</keyword>
<evidence type="ECO:0000256" key="6">
    <source>
        <dbReference type="ARBA" id="ARBA00022840"/>
    </source>
</evidence>
<gene>
    <name evidence="10" type="ORF">FN846DRAFT_889979</name>
</gene>
<evidence type="ECO:0000256" key="4">
    <source>
        <dbReference type="ARBA" id="ARBA00022741"/>
    </source>
</evidence>
<dbReference type="GO" id="GO:0000245">
    <property type="term" value="P:spliceosomal complex assembly"/>
    <property type="evidence" value="ECO:0007669"/>
    <property type="project" value="TreeGrafter"/>
</dbReference>
<dbReference type="SUPFAM" id="SSF56112">
    <property type="entry name" value="Protein kinase-like (PK-like)"/>
    <property type="match status" value="1"/>
</dbReference>
<comment type="caution">
    <text evidence="10">The sequence shown here is derived from an EMBL/GenBank/DDBJ whole genome shotgun (WGS) entry which is preliminary data.</text>
</comment>
<dbReference type="SMART" id="SM00220">
    <property type="entry name" value="S_TKc"/>
    <property type="match status" value="1"/>
</dbReference>
<evidence type="ECO:0000313" key="11">
    <source>
        <dbReference type="Proteomes" id="UP000326924"/>
    </source>
</evidence>
<keyword evidence="6" id="KW-0067">ATP-binding</keyword>
<keyword evidence="3" id="KW-0808">Transferase</keyword>
<organism evidence="10 11">
    <name type="scientific">Sphaerosporella brunnea</name>
    <dbReference type="NCBI Taxonomy" id="1250544"/>
    <lineage>
        <taxon>Eukaryota</taxon>
        <taxon>Fungi</taxon>
        <taxon>Dikarya</taxon>
        <taxon>Ascomycota</taxon>
        <taxon>Pezizomycotina</taxon>
        <taxon>Pezizomycetes</taxon>
        <taxon>Pezizales</taxon>
        <taxon>Pyronemataceae</taxon>
        <taxon>Sphaerosporella</taxon>
    </lineage>
</organism>
<evidence type="ECO:0000256" key="2">
    <source>
        <dbReference type="ARBA" id="ARBA00022527"/>
    </source>
</evidence>
<dbReference type="InParanoid" id="A0A5J5EZ09"/>
<dbReference type="EMBL" id="VXIS01000083">
    <property type="protein sequence ID" value="KAA8906892.1"/>
    <property type="molecule type" value="Genomic_DNA"/>
</dbReference>
<feature type="domain" description="Protein kinase" evidence="9">
    <location>
        <begin position="49"/>
        <end position="385"/>
    </location>
</feature>
<reference evidence="10 11" key="1">
    <citation type="submission" date="2019-09" db="EMBL/GenBank/DDBJ databases">
        <title>Draft genome of the ectomycorrhizal ascomycete Sphaerosporella brunnea.</title>
        <authorList>
            <consortium name="DOE Joint Genome Institute"/>
            <person name="Benucci G.M."/>
            <person name="Marozzi G."/>
            <person name="Antonielli L."/>
            <person name="Sanchez S."/>
            <person name="Marco P."/>
            <person name="Wang X."/>
            <person name="Falini L.B."/>
            <person name="Barry K."/>
            <person name="Haridas S."/>
            <person name="Lipzen A."/>
            <person name="Labutti K."/>
            <person name="Grigoriev I.V."/>
            <person name="Murat C."/>
            <person name="Martin F."/>
            <person name="Albertini E."/>
            <person name="Donnini D."/>
            <person name="Bonito G."/>
        </authorList>
    </citation>
    <scope>NUCLEOTIDE SEQUENCE [LARGE SCALE GENOMIC DNA]</scope>
    <source>
        <strain evidence="10 11">Sb_GMNB300</strain>
    </source>
</reference>
<dbReference type="GO" id="GO:0005524">
    <property type="term" value="F:ATP binding"/>
    <property type="evidence" value="ECO:0007669"/>
    <property type="project" value="UniProtKB-KW"/>
</dbReference>
<keyword evidence="11" id="KW-1185">Reference proteome</keyword>
<dbReference type="Proteomes" id="UP000326924">
    <property type="component" value="Unassembled WGS sequence"/>
</dbReference>
<evidence type="ECO:0000256" key="8">
    <source>
        <dbReference type="ARBA" id="ARBA00048679"/>
    </source>
</evidence>
<keyword evidence="2" id="KW-0723">Serine/threonine-protein kinase</keyword>
<dbReference type="OrthoDB" id="5979581at2759"/>
<evidence type="ECO:0000256" key="1">
    <source>
        <dbReference type="ARBA" id="ARBA00012513"/>
    </source>
</evidence>
<accession>A0A5J5EZ09</accession>
<dbReference type="GO" id="GO:0050684">
    <property type="term" value="P:regulation of mRNA processing"/>
    <property type="evidence" value="ECO:0007669"/>
    <property type="project" value="TreeGrafter"/>
</dbReference>
<dbReference type="GO" id="GO:0005634">
    <property type="term" value="C:nucleus"/>
    <property type="evidence" value="ECO:0007669"/>
    <property type="project" value="TreeGrafter"/>
</dbReference>
<dbReference type="EC" id="2.7.11.1" evidence="1"/>
<dbReference type="Pfam" id="PF00069">
    <property type="entry name" value="Pkinase"/>
    <property type="match status" value="1"/>
</dbReference>
<dbReference type="PANTHER" id="PTHR47634:SF9">
    <property type="entry name" value="PROTEIN KINASE DOMAIN-CONTAINING PROTEIN-RELATED"/>
    <property type="match status" value="1"/>
</dbReference>
<dbReference type="GO" id="GO:0004674">
    <property type="term" value="F:protein serine/threonine kinase activity"/>
    <property type="evidence" value="ECO:0007669"/>
    <property type="project" value="UniProtKB-KW"/>
</dbReference>
<dbReference type="GO" id="GO:0005737">
    <property type="term" value="C:cytoplasm"/>
    <property type="evidence" value="ECO:0007669"/>
    <property type="project" value="TreeGrafter"/>
</dbReference>
<dbReference type="PROSITE" id="PS50011">
    <property type="entry name" value="PROTEIN_KINASE_DOM"/>
    <property type="match status" value="1"/>
</dbReference>
<dbReference type="InterPro" id="IPR011009">
    <property type="entry name" value="Kinase-like_dom_sf"/>
</dbReference>
<keyword evidence="5 10" id="KW-0418">Kinase</keyword>